<evidence type="ECO:0000256" key="1">
    <source>
        <dbReference type="SAM" id="MobiDB-lite"/>
    </source>
</evidence>
<dbReference type="EMBL" id="CP031165">
    <property type="protein sequence ID" value="AXV05884.1"/>
    <property type="molecule type" value="Genomic_DNA"/>
</dbReference>
<dbReference type="AlphaFoldDB" id="A0A346XUI7"/>
<evidence type="ECO:0008006" key="4">
    <source>
        <dbReference type="Google" id="ProtNLM"/>
    </source>
</evidence>
<dbReference type="Proteomes" id="UP000264006">
    <property type="component" value="Chromosome"/>
</dbReference>
<feature type="compositionally biased region" description="Polar residues" evidence="1">
    <location>
        <begin position="15"/>
        <end position="26"/>
    </location>
</feature>
<sequence length="118" mass="12951">MDPIRTASPAVATDAQRTPPLTSVPHTMSGPPDGHPGVPTPAEVIESADRTRQDTARRVARAIAAPQRRRVEVEWHAASLGYVHRILDPSSGRQLQQFPAAQVLDMVDDLMKQIQEEQ</sequence>
<protein>
    <recommendedName>
        <fullName evidence="4">Flagellar protein FlaG</fullName>
    </recommendedName>
</protein>
<reference evidence="2 3" key="1">
    <citation type="submission" date="2018-09" db="EMBL/GenBank/DDBJ databases">
        <title>Complete genome sequence of Euzebya sp. DY32-46 isolated from seawater of Pacific Ocean.</title>
        <authorList>
            <person name="Xu L."/>
            <person name="Wu Y.-H."/>
            <person name="Xu X.-W."/>
        </authorList>
    </citation>
    <scope>NUCLEOTIDE SEQUENCE [LARGE SCALE GENOMIC DNA]</scope>
    <source>
        <strain evidence="2 3">DY32-46</strain>
    </source>
</reference>
<dbReference type="OrthoDB" id="9832766at2"/>
<proteinExistence type="predicted"/>
<gene>
    <name evidence="2" type="ORF">DVS28_a1184</name>
</gene>
<evidence type="ECO:0000313" key="2">
    <source>
        <dbReference type="EMBL" id="AXV05884.1"/>
    </source>
</evidence>
<dbReference type="RefSeq" id="WP_114590618.1">
    <property type="nucleotide sequence ID" value="NZ_CP031165.1"/>
</dbReference>
<feature type="region of interest" description="Disordered" evidence="1">
    <location>
        <begin position="1"/>
        <end position="39"/>
    </location>
</feature>
<keyword evidence="3" id="KW-1185">Reference proteome</keyword>
<accession>A0A346XUI7</accession>
<evidence type="ECO:0000313" key="3">
    <source>
        <dbReference type="Proteomes" id="UP000264006"/>
    </source>
</evidence>
<organism evidence="2 3">
    <name type="scientific">Euzebya pacifica</name>
    <dbReference type="NCBI Taxonomy" id="1608957"/>
    <lineage>
        <taxon>Bacteria</taxon>
        <taxon>Bacillati</taxon>
        <taxon>Actinomycetota</taxon>
        <taxon>Nitriliruptoria</taxon>
        <taxon>Euzebyales</taxon>
    </lineage>
</organism>
<dbReference type="KEGG" id="euz:DVS28_a1184"/>
<name>A0A346XUI7_9ACTN</name>